<dbReference type="OrthoDB" id="1938696at2"/>
<dbReference type="Pfam" id="PF01473">
    <property type="entry name" value="Choline_bind_1"/>
    <property type="match status" value="5"/>
</dbReference>
<reference evidence="3 4" key="1">
    <citation type="submission" date="2013-02" db="EMBL/GenBank/DDBJ databases">
        <title>Genome sequence of Clostridium saccharoperbutylacetonicum N1-4(HMT).</title>
        <authorList>
            <person name="Poehlein A."/>
            <person name="Daniel R."/>
        </authorList>
    </citation>
    <scope>NUCLEOTIDE SEQUENCE [LARGE SCALE GENOMIC DNA]</scope>
    <source>
        <strain evidence="4">N1-4(HMT)</strain>
    </source>
</reference>
<organism evidence="3 4">
    <name type="scientific">Clostridium saccharoperbutylacetonicum N1-4(HMT)</name>
    <dbReference type="NCBI Taxonomy" id="931276"/>
    <lineage>
        <taxon>Bacteria</taxon>
        <taxon>Bacillati</taxon>
        <taxon>Bacillota</taxon>
        <taxon>Clostridia</taxon>
        <taxon>Eubacteriales</taxon>
        <taxon>Clostridiaceae</taxon>
        <taxon>Clostridium</taxon>
    </lineage>
</organism>
<evidence type="ECO:0000256" key="1">
    <source>
        <dbReference type="ARBA" id="ARBA00022737"/>
    </source>
</evidence>
<dbReference type="PROSITE" id="PS51170">
    <property type="entry name" value="CW"/>
    <property type="match status" value="5"/>
</dbReference>
<dbReference type="PATRIC" id="fig|931276.5.peg.381"/>
<gene>
    <name evidence="3" type="ORF">Cspa_c03980</name>
</gene>
<name>M1MGZ6_9CLOT</name>
<dbReference type="SUPFAM" id="SSF69360">
    <property type="entry name" value="Cell wall binding repeat"/>
    <property type="match status" value="2"/>
</dbReference>
<dbReference type="InterPro" id="IPR018337">
    <property type="entry name" value="Cell_wall/Cho-bd_repeat"/>
</dbReference>
<accession>M1MGZ6</accession>
<proteinExistence type="predicted"/>
<feature type="repeat" description="Cell wall-binding" evidence="2">
    <location>
        <begin position="225"/>
        <end position="244"/>
    </location>
</feature>
<feature type="repeat" description="Cell wall-binding" evidence="2">
    <location>
        <begin position="205"/>
        <end position="224"/>
    </location>
</feature>
<dbReference type="RefSeq" id="WP_015390542.1">
    <property type="nucleotide sequence ID" value="NC_020291.1"/>
</dbReference>
<feature type="repeat" description="Cell wall-binding" evidence="2">
    <location>
        <begin position="23"/>
        <end position="42"/>
    </location>
</feature>
<dbReference type="HOGENOM" id="CLU_444614_0_0_9"/>
<dbReference type="AlphaFoldDB" id="M1MGZ6"/>
<dbReference type="EMBL" id="CP004121">
    <property type="protein sequence ID" value="AGF54216.1"/>
    <property type="molecule type" value="Genomic_DNA"/>
</dbReference>
<feature type="repeat" description="Cell wall-binding" evidence="2">
    <location>
        <begin position="245"/>
        <end position="264"/>
    </location>
</feature>
<feature type="repeat" description="Cell wall-binding" evidence="2">
    <location>
        <begin position="303"/>
        <end position="322"/>
    </location>
</feature>
<sequence length="614" mass="69384">MSDNQNGWVKDGAWYYYSDGEVTTGWKQIDGDWYYFNSPGGSMGWSKVVGNYYLGSDGRMVTNEGWQQDEKGVYYYVGANEKVFRGWKQVGDYWYYFYDDASMAWGRTVDDCYLNLDGQWVRSEGWQKNEKGVYYYVGANERVFKGWNKVGSKFYYFNEPGGSMTWDNTIDGFYLNDDGEMTSGTGWLKNNNTGDWYYYSDGRMKTGWVQYGNSWYYMDSDGKMATGWRKVNGFWYYLNSTGEMATGWINDGNGWYYLYANGSMTWNNTVDGYHLDSTGKMVTGTGWKYVDSWWYYLNDDKVATGWLFDKGNWYYLYPKGSMAKSTTIDGWKVDSSGKWIADKVASGADLKSRMQRLPGESTEYDPDTGVYFDPNTGEIEDLSTSYSKLPGENLYYKTGENKKYFDPAIYKQFINKNDSIYTDKTDETDNDTSYKKGDGNWLYDFALDNNVSLERGDKKELSFSTLGIKLKAELSTVIQTNSSAPINFTDDECQVSLPDGSEVDLSKKGELTASESISAKGYKVQIGCKIDLKDSSVFLACSYTPRKSGSPKVELKISISINNIEAITIAAAGAAITIATDGMDLPVLLAALGEEASGVIWAIGRMLTVAKFAT</sequence>
<dbReference type="Proteomes" id="UP000011728">
    <property type="component" value="Chromosome"/>
</dbReference>
<keyword evidence="4" id="KW-1185">Reference proteome</keyword>
<dbReference type="eggNOG" id="COG5263">
    <property type="taxonomic scope" value="Bacteria"/>
</dbReference>
<keyword evidence="1" id="KW-0677">Repeat</keyword>
<dbReference type="Gene3D" id="2.10.270.10">
    <property type="entry name" value="Cholin Binding"/>
    <property type="match status" value="4"/>
</dbReference>
<evidence type="ECO:0000313" key="4">
    <source>
        <dbReference type="Proteomes" id="UP000011728"/>
    </source>
</evidence>
<evidence type="ECO:0000256" key="2">
    <source>
        <dbReference type="PROSITE-ProRule" id="PRU00591"/>
    </source>
</evidence>
<dbReference type="Pfam" id="PF19127">
    <property type="entry name" value="Choline_bind_3"/>
    <property type="match status" value="1"/>
</dbReference>
<evidence type="ECO:0000313" key="3">
    <source>
        <dbReference type="EMBL" id="AGF54216.1"/>
    </source>
</evidence>
<protein>
    <submittedName>
        <fullName evidence="3">Cell wall binding repeat-containing protein</fullName>
    </submittedName>
</protein>
<dbReference type="KEGG" id="csr:Cspa_c03980"/>